<dbReference type="PROSITE" id="PS51390">
    <property type="entry name" value="WAP"/>
    <property type="match status" value="2"/>
</dbReference>
<proteinExistence type="predicted"/>
<dbReference type="Pfam" id="PF00095">
    <property type="entry name" value="WAP"/>
    <property type="match status" value="2"/>
</dbReference>
<dbReference type="SMART" id="SM00217">
    <property type="entry name" value="WAP"/>
    <property type="match status" value="2"/>
</dbReference>
<feature type="domain" description="WAP" evidence="4">
    <location>
        <begin position="72"/>
        <end position="119"/>
    </location>
</feature>
<protein>
    <submittedName>
        <fullName evidence="6 7">WAP four-disulfide core domain protein 3-like</fullName>
    </submittedName>
</protein>
<evidence type="ECO:0000256" key="3">
    <source>
        <dbReference type="SAM" id="SignalP"/>
    </source>
</evidence>
<accession>A0ABM1J9F6</accession>
<dbReference type="Proteomes" id="UP000694924">
    <property type="component" value="Unplaced"/>
</dbReference>
<feature type="domain" description="WAP" evidence="4">
    <location>
        <begin position="21"/>
        <end position="67"/>
    </location>
</feature>
<name>A0ABM1J9F6_POLDO</name>
<reference evidence="6 7" key="1">
    <citation type="submission" date="2025-05" db="UniProtKB">
        <authorList>
            <consortium name="RefSeq"/>
        </authorList>
    </citation>
    <scope>IDENTIFICATION</scope>
    <source>
        <tissue evidence="6 7">Whole body</tissue>
    </source>
</reference>
<evidence type="ECO:0000256" key="1">
    <source>
        <dbReference type="ARBA" id="ARBA00022729"/>
    </source>
</evidence>
<feature type="chain" id="PRO_5045022556" evidence="3">
    <location>
        <begin position="21"/>
        <end position="141"/>
    </location>
</feature>
<gene>
    <name evidence="6 7" type="primary">LOC107073125</name>
</gene>
<dbReference type="RefSeq" id="XP_015189095.1">
    <property type="nucleotide sequence ID" value="XM_015333609.1"/>
</dbReference>
<organism evidence="5 6">
    <name type="scientific">Polistes dominula</name>
    <name type="common">European paper wasp</name>
    <name type="synonym">Vespa dominula</name>
    <dbReference type="NCBI Taxonomy" id="743375"/>
    <lineage>
        <taxon>Eukaryota</taxon>
        <taxon>Metazoa</taxon>
        <taxon>Ecdysozoa</taxon>
        <taxon>Arthropoda</taxon>
        <taxon>Hexapoda</taxon>
        <taxon>Insecta</taxon>
        <taxon>Pterygota</taxon>
        <taxon>Neoptera</taxon>
        <taxon>Endopterygota</taxon>
        <taxon>Hymenoptera</taxon>
        <taxon>Apocrita</taxon>
        <taxon>Aculeata</taxon>
        <taxon>Vespoidea</taxon>
        <taxon>Vespidae</taxon>
        <taxon>Polistinae</taxon>
        <taxon>Polistini</taxon>
        <taxon>Polistes</taxon>
    </lineage>
</organism>
<dbReference type="PANTHER" id="PTHR19441">
    <property type="entry name" value="WHEY ACDIC PROTEIN WAP"/>
    <property type="match status" value="1"/>
</dbReference>
<keyword evidence="2" id="KW-1015">Disulfide bond</keyword>
<dbReference type="InterPro" id="IPR036645">
    <property type="entry name" value="Elafin-like_sf"/>
</dbReference>
<dbReference type="SUPFAM" id="SSF57256">
    <property type="entry name" value="Elafin-like"/>
    <property type="match status" value="2"/>
</dbReference>
<dbReference type="InterPro" id="IPR050514">
    <property type="entry name" value="WAP_four-disulfide_core"/>
</dbReference>
<dbReference type="PRINTS" id="PR00003">
    <property type="entry name" value="4DISULPHCORE"/>
</dbReference>
<evidence type="ECO:0000313" key="5">
    <source>
        <dbReference type="Proteomes" id="UP000694924"/>
    </source>
</evidence>
<dbReference type="PANTHER" id="PTHR19441:SF30">
    <property type="entry name" value="ELAFIN"/>
    <property type="match status" value="1"/>
</dbReference>
<dbReference type="GeneID" id="107073125"/>
<dbReference type="Gene3D" id="4.10.75.10">
    <property type="entry name" value="Elafin-like"/>
    <property type="match status" value="2"/>
</dbReference>
<dbReference type="InterPro" id="IPR008197">
    <property type="entry name" value="WAP_dom"/>
</dbReference>
<sequence>MASIISSMLLLIILSTMTLGQQSKPGACPPRTPFNIRRNLCNADTDCRGAEKCCLTSYNGRICVMPITETINIVKRGNCPVRPTGRWICTSTCRSDGDCRGIKKCCKNRCGALACQNPEVEYDPIALEDSQPPMVFYGDTS</sequence>
<keyword evidence="5" id="KW-1185">Reference proteome</keyword>
<dbReference type="RefSeq" id="XP_015189094.1">
    <property type="nucleotide sequence ID" value="XM_015333608.1"/>
</dbReference>
<evidence type="ECO:0000256" key="2">
    <source>
        <dbReference type="ARBA" id="ARBA00023157"/>
    </source>
</evidence>
<evidence type="ECO:0000259" key="4">
    <source>
        <dbReference type="PROSITE" id="PS51390"/>
    </source>
</evidence>
<evidence type="ECO:0000313" key="6">
    <source>
        <dbReference type="RefSeq" id="XP_015189094.1"/>
    </source>
</evidence>
<evidence type="ECO:0000313" key="7">
    <source>
        <dbReference type="RefSeq" id="XP_015189095.1"/>
    </source>
</evidence>
<feature type="signal peptide" evidence="3">
    <location>
        <begin position="1"/>
        <end position="20"/>
    </location>
</feature>
<keyword evidence="1 3" id="KW-0732">Signal</keyword>